<reference evidence="2 3" key="1">
    <citation type="submission" date="2018-11" db="EMBL/GenBank/DDBJ databases">
        <title>Sequencing the genomes of 1000 actinobacteria strains.</title>
        <authorList>
            <person name="Klenk H.-P."/>
        </authorList>
    </citation>
    <scope>NUCLEOTIDE SEQUENCE [LARGE SCALE GENOMIC DNA]</scope>
    <source>
        <strain evidence="2 3">DSM 44254</strain>
    </source>
</reference>
<feature type="region of interest" description="Disordered" evidence="1">
    <location>
        <begin position="434"/>
        <end position="511"/>
    </location>
</feature>
<protein>
    <submittedName>
        <fullName evidence="2">IS605 OrfB family transposase</fullName>
    </submittedName>
</protein>
<dbReference type="AlphaFoldDB" id="A0A3N1D6G1"/>
<sequence>MPLRSMAAPFLVAEACGVSVRTRLKDLTAADEEVLRRVGAHLGSLASQDLKARCGDGLGHSAQRWAERKRELTGGSSSRWAGAITKASHDQWALARRSQTAHITTLDTAITTISHRLALPVGQKGARGVPGGYRSAMEWFGKSRRLRVLKQRRQQVAADRAGGRVRVVRGGKSLARGRHQLEAARMSEKQWRERWEAARWFLSADGETGKRYGNETLRVTPDGQVSIKLPTPLAGLANAPHGRYTLAARACFAHRGREWADRVEADRAVAYRIHLDPARGRWYVDASWQRTPVQTIPLEAALAAGVVGVDTNADHLAAWHLDTHGNPIGRPRRFFYDLSGSASHRDAQLRHALTRLLHWARRLGVAAIAIEDLDFGDVKSRERHGGRRLRRVVHGIPTGRLKARLVSMAAEQGIALVAVDAAYTSRWGARYWQQATSTRKTKTSRHEAASLVIGRRAQGHGARRRTAPPPHHRSDDAGHRTAQARHHDPGREEPRPARTGGRTRSAAPPGA</sequence>
<organism evidence="2 3">
    <name type="scientific">Actinocorallia herbida</name>
    <dbReference type="NCBI Taxonomy" id="58109"/>
    <lineage>
        <taxon>Bacteria</taxon>
        <taxon>Bacillati</taxon>
        <taxon>Actinomycetota</taxon>
        <taxon>Actinomycetes</taxon>
        <taxon>Streptosporangiales</taxon>
        <taxon>Thermomonosporaceae</taxon>
        <taxon>Actinocorallia</taxon>
    </lineage>
</organism>
<feature type="compositionally biased region" description="Basic and acidic residues" evidence="1">
    <location>
        <begin position="472"/>
        <end position="496"/>
    </location>
</feature>
<comment type="caution">
    <text evidence="2">The sequence shown here is derived from an EMBL/GenBank/DDBJ whole genome shotgun (WGS) entry which is preliminary data.</text>
</comment>
<dbReference type="RefSeq" id="WP_148086177.1">
    <property type="nucleotide sequence ID" value="NZ_RJKE01000001.1"/>
</dbReference>
<name>A0A3N1D6G1_9ACTN</name>
<proteinExistence type="predicted"/>
<evidence type="ECO:0000313" key="2">
    <source>
        <dbReference type="EMBL" id="ROO89115.1"/>
    </source>
</evidence>
<dbReference type="OrthoDB" id="5142351at2"/>
<accession>A0A3N1D6G1</accession>
<dbReference type="Proteomes" id="UP000272400">
    <property type="component" value="Unassembled WGS sequence"/>
</dbReference>
<feature type="compositionally biased region" description="Basic residues" evidence="1">
    <location>
        <begin position="457"/>
        <end position="466"/>
    </location>
</feature>
<evidence type="ECO:0000313" key="3">
    <source>
        <dbReference type="Proteomes" id="UP000272400"/>
    </source>
</evidence>
<keyword evidence="3" id="KW-1185">Reference proteome</keyword>
<evidence type="ECO:0000256" key="1">
    <source>
        <dbReference type="SAM" id="MobiDB-lite"/>
    </source>
</evidence>
<dbReference type="EMBL" id="RJKE01000001">
    <property type="protein sequence ID" value="ROO89115.1"/>
    <property type="molecule type" value="Genomic_DNA"/>
</dbReference>
<gene>
    <name evidence="2" type="ORF">EDD29_6802</name>
</gene>